<gene>
    <name evidence="2" type="ORF">F5891DRAFT_1254099</name>
</gene>
<dbReference type="EMBL" id="JABBWK010000071">
    <property type="protein sequence ID" value="KAG1895073.1"/>
    <property type="molecule type" value="Genomic_DNA"/>
</dbReference>
<organism evidence="2 3">
    <name type="scientific">Suillus fuscotomentosus</name>
    <dbReference type="NCBI Taxonomy" id="1912939"/>
    <lineage>
        <taxon>Eukaryota</taxon>
        <taxon>Fungi</taxon>
        <taxon>Dikarya</taxon>
        <taxon>Basidiomycota</taxon>
        <taxon>Agaricomycotina</taxon>
        <taxon>Agaricomycetes</taxon>
        <taxon>Agaricomycetidae</taxon>
        <taxon>Boletales</taxon>
        <taxon>Suillineae</taxon>
        <taxon>Suillaceae</taxon>
        <taxon>Suillus</taxon>
    </lineage>
</organism>
<comment type="caution">
    <text evidence="2">The sequence shown here is derived from an EMBL/GenBank/DDBJ whole genome shotgun (WGS) entry which is preliminary data.</text>
</comment>
<dbReference type="Proteomes" id="UP001195769">
    <property type="component" value="Unassembled WGS sequence"/>
</dbReference>
<feature type="compositionally biased region" description="Acidic residues" evidence="1">
    <location>
        <begin position="165"/>
        <end position="174"/>
    </location>
</feature>
<dbReference type="AlphaFoldDB" id="A0AAD4DVS6"/>
<evidence type="ECO:0000256" key="1">
    <source>
        <dbReference type="SAM" id="MobiDB-lite"/>
    </source>
</evidence>
<dbReference type="GeneID" id="64664241"/>
<proteinExistence type="predicted"/>
<evidence type="ECO:0000313" key="3">
    <source>
        <dbReference type="Proteomes" id="UP001195769"/>
    </source>
</evidence>
<evidence type="ECO:0000313" key="2">
    <source>
        <dbReference type="EMBL" id="KAG1895073.1"/>
    </source>
</evidence>
<feature type="region of interest" description="Disordered" evidence="1">
    <location>
        <begin position="136"/>
        <end position="174"/>
    </location>
</feature>
<dbReference type="RefSeq" id="XP_041220649.1">
    <property type="nucleotide sequence ID" value="XM_041369943.1"/>
</dbReference>
<accession>A0AAD4DVS6</accession>
<sequence length="200" mass="21139">MTVLRWPIQAANPDWNPSDPSGSLYLSRIANLSARHRLSTSKTALDNTILLNNGNKDPAECAHEYDRTLWQSQHAALRRRLQLGGGNIIAGGGGTASLTIWQSAIGSNSAMGMAQTAILGNSQGSIAPLPPPILDEDRDLDGGVGSGLGDSYIDGDTQGKKPYESQEEGINDEEELEDGGVLGLLAQIYAAKGPKHVPVI</sequence>
<name>A0AAD4DVS6_9AGAM</name>
<protein>
    <submittedName>
        <fullName evidence="2">Uncharacterized protein</fullName>
    </submittedName>
</protein>
<reference evidence="2" key="1">
    <citation type="journal article" date="2020" name="New Phytol.">
        <title>Comparative genomics reveals dynamic genome evolution in host specialist ectomycorrhizal fungi.</title>
        <authorList>
            <person name="Lofgren L.A."/>
            <person name="Nguyen N.H."/>
            <person name="Vilgalys R."/>
            <person name="Ruytinx J."/>
            <person name="Liao H.L."/>
            <person name="Branco S."/>
            <person name="Kuo A."/>
            <person name="LaButti K."/>
            <person name="Lipzen A."/>
            <person name="Andreopoulos W."/>
            <person name="Pangilinan J."/>
            <person name="Riley R."/>
            <person name="Hundley H."/>
            <person name="Na H."/>
            <person name="Barry K."/>
            <person name="Grigoriev I.V."/>
            <person name="Stajich J.E."/>
            <person name="Kennedy P.G."/>
        </authorList>
    </citation>
    <scope>NUCLEOTIDE SEQUENCE</scope>
    <source>
        <strain evidence="2">FC203</strain>
    </source>
</reference>
<keyword evidence="3" id="KW-1185">Reference proteome</keyword>